<evidence type="ECO:0000259" key="2">
    <source>
        <dbReference type="Pfam" id="PF13482"/>
    </source>
</evidence>
<proteinExistence type="predicted"/>
<gene>
    <name evidence="3" type="ORF">DI525_08335</name>
</gene>
<dbReference type="InterPro" id="IPR038720">
    <property type="entry name" value="YprB_RNase_H-like_dom"/>
</dbReference>
<protein>
    <recommendedName>
        <fullName evidence="2">YprB ribonuclease H-like domain-containing protein</fullName>
    </recommendedName>
</protein>
<feature type="region of interest" description="Disordered" evidence="1">
    <location>
        <begin position="96"/>
        <end position="116"/>
    </location>
</feature>
<dbReference type="Pfam" id="PF13482">
    <property type="entry name" value="RNase_H_2"/>
    <property type="match status" value="1"/>
</dbReference>
<dbReference type="Proteomes" id="UP000249432">
    <property type="component" value="Unassembled WGS sequence"/>
</dbReference>
<name>A0A2W5ST18_9CORY</name>
<dbReference type="InterPro" id="IPR019993">
    <property type="entry name" value="RecB_nuclease_TM0106_put"/>
</dbReference>
<reference evidence="3 4" key="1">
    <citation type="submission" date="2017-08" db="EMBL/GenBank/DDBJ databases">
        <title>Infants hospitalized years apart are colonized by the same room-sourced microbial strains.</title>
        <authorList>
            <person name="Brooks B."/>
            <person name="Olm M.R."/>
            <person name="Firek B.A."/>
            <person name="Baker R."/>
            <person name="Thomas B.C."/>
            <person name="Morowitz M.J."/>
            <person name="Banfield J.F."/>
        </authorList>
    </citation>
    <scope>NUCLEOTIDE SEQUENCE [LARGE SCALE GENOMIC DNA]</scope>
    <source>
        <strain evidence="3">S2_003_000_R1_3</strain>
    </source>
</reference>
<dbReference type="EMBL" id="QFRA01000024">
    <property type="protein sequence ID" value="PZR03983.1"/>
    <property type="molecule type" value="Genomic_DNA"/>
</dbReference>
<evidence type="ECO:0000313" key="4">
    <source>
        <dbReference type="Proteomes" id="UP000249432"/>
    </source>
</evidence>
<dbReference type="NCBIfam" id="TIGR03491">
    <property type="entry name" value="TM0106 family RecB-like putative nuclease"/>
    <property type="match status" value="1"/>
</dbReference>
<organism evidence="3 4">
    <name type="scientific">Corynebacterium kroppenstedtii</name>
    <dbReference type="NCBI Taxonomy" id="161879"/>
    <lineage>
        <taxon>Bacteria</taxon>
        <taxon>Bacillati</taxon>
        <taxon>Actinomycetota</taxon>
        <taxon>Actinomycetes</taxon>
        <taxon>Mycobacteriales</taxon>
        <taxon>Corynebacteriaceae</taxon>
        <taxon>Corynebacterium</taxon>
    </lineage>
</organism>
<accession>A0A2W5ST18</accession>
<sequence>MNLMTAPRPHPADTPVEATELSGCRYRIRQRRTFDREVHPRPPREAARARQALSELERTLVFGQLSDDGATVPGVGNKKSLTMTTADCAQEAGWAKEADTQANRDHAGTQSTPQDREEMWDAQECATLEALAEGVRVIINPRLTTRISMAELQSARPGVDVANPWWLADPTDLALSPTDDIIIRTAPDLLVRVDSSALPHEARYMPVTVSTHQGIVPDPTRRIMSVSLPRLGTSAPLWRSGRAKTHSGDIHPLIAAHYALRDVGLSSDLIGIVGQGAHDVAVWPVGTMTDGFVDAVRVPISTQPRKIKACSTCRFESDCHAELKQMDDISLVLHGARADKYRLAGISTVHQLADADCGDASIMAYAYMQGWTAVYRPDKVRQRRNRAHGNTVDENTARVNGVRTDRARSDADIVRRADVEIDVDMEAYLERGCYLWGIWDGATYRPFVTWQQLNSDAEARNFAMFWAWLMDQRDRAYAQGLSFAAYCYGAQGENMWLKRSARRFGGLTFSTAASKAPSPVLATTVTVPTVAEVNQFIRSPEWVDVYAAVKSELVGPAGLGLKTVAPLAGFHWEDADMDGEASLSVFMQAKGVDPLAPIPTGVTSKHDARALLLRYNRDDCRATAVVRNWLTAGAPGAHTMPAPHADIN</sequence>
<feature type="compositionally biased region" description="Basic and acidic residues" evidence="1">
    <location>
        <begin position="96"/>
        <end position="107"/>
    </location>
</feature>
<evidence type="ECO:0000313" key="3">
    <source>
        <dbReference type="EMBL" id="PZR03983.1"/>
    </source>
</evidence>
<comment type="caution">
    <text evidence="3">The sequence shown here is derived from an EMBL/GenBank/DDBJ whole genome shotgun (WGS) entry which is preliminary data.</text>
</comment>
<evidence type="ECO:0000256" key="1">
    <source>
        <dbReference type="SAM" id="MobiDB-lite"/>
    </source>
</evidence>
<dbReference type="AlphaFoldDB" id="A0A2W5ST18"/>
<feature type="domain" description="YprB ribonuclease H-like" evidence="2">
    <location>
        <begin position="539"/>
        <end position="630"/>
    </location>
</feature>